<feature type="domain" description="Adenosine deaminase" evidence="5">
    <location>
        <begin position="11"/>
        <end position="325"/>
    </location>
</feature>
<comment type="cofactor">
    <cofactor evidence="1">
        <name>Zn(2+)</name>
        <dbReference type="ChEBI" id="CHEBI:29105"/>
    </cofactor>
</comment>
<dbReference type="SUPFAM" id="SSF51556">
    <property type="entry name" value="Metallo-dependent hydrolases"/>
    <property type="match status" value="1"/>
</dbReference>
<dbReference type="GO" id="GO:0046872">
    <property type="term" value="F:metal ion binding"/>
    <property type="evidence" value="ECO:0007669"/>
    <property type="project" value="UniProtKB-KW"/>
</dbReference>
<protein>
    <recommendedName>
        <fullName evidence="5">Adenosine deaminase domain-containing protein</fullName>
    </recommendedName>
</protein>
<reference evidence="6" key="1">
    <citation type="submission" date="2018-05" db="EMBL/GenBank/DDBJ databases">
        <authorList>
            <person name="Lanie J.A."/>
            <person name="Ng W.-L."/>
            <person name="Kazmierczak K.M."/>
            <person name="Andrzejewski T.M."/>
            <person name="Davidsen T.M."/>
            <person name="Wayne K.J."/>
            <person name="Tettelin H."/>
            <person name="Glass J.I."/>
            <person name="Rusch D."/>
            <person name="Podicherti R."/>
            <person name="Tsui H.-C.T."/>
            <person name="Winkler M.E."/>
        </authorList>
    </citation>
    <scope>NUCLEOTIDE SEQUENCE</scope>
</reference>
<keyword evidence="4" id="KW-0862">Zinc</keyword>
<evidence type="ECO:0000259" key="5">
    <source>
        <dbReference type="Pfam" id="PF00962"/>
    </source>
</evidence>
<dbReference type="InterPro" id="IPR006330">
    <property type="entry name" value="Ado/ade_deaminase"/>
</dbReference>
<gene>
    <name evidence="6" type="ORF">METZ01_LOCUS64017</name>
</gene>
<dbReference type="GO" id="GO:0000034">
    <property type="term" value="F:adenine deaminase activity"/>
    <property type="evidence" value="ECO:0007669"/>
    <property type="project" value="TreeGrafter"/>
</dbReference>
<evidence type="ECO:0000256" key="2">
    <source>
        <dbReference type="ARBA" id="ARBA00022723"/>
    </source>
</evidence>
<dbReference type="AlphaFoldDB" id="A0A381TBA7"/>
<dbReference type="InterPro" id="IPR032466">
    <property type="entry name" value="Metal_Hydrolase"/>
</dbReference>
<dbReference type="PANTHER" id="PTHR43114:SF6">
    <property type="entry name" value="ADENINE DEAMINASE"/>
    <property type="match status" value="1"/>
</dbReference>
<dbReference type="Gene3D" id="3.20.20.140">
    <property type="entry name" value="Metal-dependent hydrolases"/>
    <property type="match status" value="1"/>
</dbReference>
<organism evidence="6">
    <name type="scientific">marine metagenome</name>
    <dbReference type="NCBI Taxonomy" id="408172"/>
    <lineage>
        <taxon>unclassified sequences</taxon>
        <taxon>metagenomes</taxon>
        <taxon>ecological metagenomes</taxon>
    </lineage>
</organism>
<accession>A0A381TBA7</accession>
<dbReference type="GO" id="GO:0005829">
    <property type="term" value="C:cytosol"/>
    <property type="evidence" value="ECO:0007669"/>
    <property type="project" value="TreeGrafter"/>
</dbReference>
<evidence type="ECO:0000313" key="6">
    <source>
        <dbReference type="EMBL" id="SVA11163.1"/>
    </source>
</evidence>
<dbReference type="InterPro" id="IPR001365">
    <property type="entry name" value="A_deaminase_dom"/>
</dbReference>
<dbReference type="PANTHER" id="PTHR43114">
    <property type="entry name" value="ADENINE DEAMINASE"/>
    <property type="match status" value="1"/>
</dbReference>
<dbReference type="EMBL" id="UINC01004022">
    <property type="protein sequence ID" value="SVA11163.1"/>
    <property type="molecule type" value="Genomic_DNA"/>
</dbReference>
<proteinExistence type="predicted"/>
<evidence type="ECO:0000256" key="3">
    <source>
        <dbReference type="ARBA" id="ARBA00022801"/>
    </source>
</evidence>
<name>A0A381TBA7_9ZZZZ</name>
<keyword evidence="3" id="KW-0378">Hydrolase</keyword>
<keyword evidence="2" id="KW-0479">Metal-binding</keyword>
<dbReference type="GO" id="GO:0006146">
    <property type="term" value="P:adenine catabolic process"/>
    <property type="evidence" value="ECO:0007669"/>
    <property type="project" value="TreeGrafter"/>
</dbReference>
<sequence>MNLQDFLKAIPKVSLHLHLMGSIQATTVVDLARKHGVELPPFEEPEDLYDYPDIYKFLHMYDNSALAVIDREDFQRICYETLTEAAEHNVRYREMSFNPTTHMAAGVDYESCVDGLIDGINAARADHGIECRLIAAINRMESPELGVAMVETVLEHRRDEVIGIGMDYAEAEFPPERFWKAYRMAAAAGLHLTAHQAEDASPRNIETCLDLLGCERVDHGYHVVESTEIMTRCRDEGVLFTCTPVSTAWVYFEDDFDKHPLRQMREFGLKISLDCDDPPMFKTDPTKDYIVAAEHMGFTVEDFRQCMLNGIDGSWLGESTKQVMRREWTQEFDELAAEIV</sequence>
<evidence type="ECO:0000256" key="4">
    <source>
        <dbReference type="ARBA" id="ARBA00022833"/>
    </source>
</evidence>
<dbReference type="Pfam" id="PF00962">
    <property type="entry name" value="A_deaminase"/>
    <property type="match status" value="1"/>
</dbReference>
<dbReference type="GO" id="GO:0043103">
    <property type="term" value="P:hypoxanthine salvage"/>
    <property type="evidence" value="ECO:0007669"/>
    <property type="project" value="TreeGrafter"/>
</dbReference>
<evidence type="ECO:0000256" key="1">
    <source>
        <dbReference type="ARBA" id="ARBA00001947"/>
    </source>
</evidence>
<dbReference type="NCBIfam" id="TIGR01430">
    <property type="entry name" value="aden_deam"/>
    <property type="match status" value="1"/>
</dbReference>